<evidence type="ECO:0000256" key="6">
    <source>
        <dbReference type="SAM" id="Phobius"/>
    </source>
</evidence>
<keyword evidence="3" id="KW-0133">Cell shape</keyword>
<keyword evidence="9" id="KW-1185">Reference proteome</keyword>
<gene>
    <name evidence="8" type="ORF">GCM10007420_17750</name>
</gene>
<evidence type="ECO:0000259" key="7">
    <source>
        <dbReference type="Pfam" id="PF04085"/>
    </source>
</evidence>
<evidence type="ECO:0000256" key="5">
    <source>
        <dbReference type="SAM" id="MobiDB-lite"/>
    </source>
</evidence>
<name>A0ABQ1XSJ2_9PROT</name>
<dbReference type="PANTHER" id="PTHR34138">
    <property type="entry name" value="CELL SHAPE-DETERMINING PROTEIN MREC"/>
    <property type="match status" value="1"/>
</dbReference>
<keyword evidence="6" id="KW-0812">Transmembrane</keyword>
<keyword evidence="6" id="KW-1133">Transmembrane helix</keyword>
<comment type="similarity">
    <text evidence="1">Belongs to the MreC family.</text>
</comment>
<evidence type="ECO:0000256" key="3">
    <source>
        <dbReference type="ARBA" id="ARBA00022960"/>
    </source>
</evidence>
<dbReference type="Proteomes" id="UP000648722">
    <property type="component" value="Unassembled WGS sequence"/>
</dbReference>
<sequence length="332" mass="36316">MAQWRSARQGADDAVRFSRTLLLMFMAISAILIAADRTEDRVEAVTVFRAAFNDLSIPVLEAAAQPLRGLYNIGPWWRRQIELAGEIRELRQEMSELRAWRDVALNYSEQMRRQQELLNLDPPLPRQRITAWAVTETGGPFVRTRLVGVGTEDGVAPGYPALNIYGVVGRTIDVGARSSRILLLTDLNSRVSVMADRSNARAMLVGDNTDFPRLDYLGRAPDLQEGDRIVTSGDDNILPRGLPVGEAVLDRNGAWRVVLYSSATPIDLIWIWPFTPVEAPVDEAPADSVPPAAAPPQLGAEPEQAPASDTDVPVVGASQNDTGDEPDSGEGR</sequence>
<protein>
    <recommendedName>
        <fullName evidence="2">Cell shape-determining protein MreC</fullName>
    </recommendedName>
    <alternativeName>
        <fullName evidence="4">Cell shape protein MreC</fullName>
    </alternativeName>
</protein>
<evidence type="ECO:0000313" key="8">
    <source>
        <dbReference type="EMBL" id="GGH02008.1"/>
    </source>
</evidence>
<dbReference type="EMBL" id="BMFS01000007">
    <property type="protein sequence ID" value="GGH02008.1"/>
    <property type="molecule type" value="Genomic_DNA"/>
</dbReference>
<dbReference type="Gene3D" id="2.40.10.340">
    <property type="entry name" value="Rod shape-determining protein MreC, domain 1"/>
    <property type="match status" value="1"/>
</dbReference>
<dbReference type="PANTHER" id="PTHR34138:SF1">
    <property type="entry name" value="CELL SHAPE-DETERMINING PROTEIN MREC"/>
    <property type="match status" value="1"/>
</dbReference>
<dbReference type="InterPro" id="IPR042175">
    <property type="entry name" value="Cell/Rod_MreC_2"/>
</dbReference>
<organism evidence="8 9">
    <name type="scientific">Glycocaulis albus</name>
    <dbReference type="NCBI Taxonomy" id="1382801"/>
    <lineage>
        <taxon>Bacteria</taxon>
        <taxon>Pseudomonadati</taxon>
        <taxon>Pseudomonadota</taxon>
        <taxon>Alphaproteobacteria</taxon>
        <taxon>Maricaulales</taxon>
        <taxon>Maricaulaceae</taxon>
        <taxon>Glycocaulis</taxon>
    </lineage>
</organism>
<dbReference type="Pfam" id="PF04085">
    <property type="entry name" value="MreC"/>
    <property type="match status" value="1"/>
</dbReference>
<feature type="region of interest" description="Disordered" evidence="5">
    <location>
        <begin position="282"/>
        <end position="332"/>
    </location>
</feature>
<dbReference type="InterPro" id="IPR055342">
    <property type="entry name" value="MreC_beta-barrel_core"/>
</dbReference>
<feature type="domain" description="Rod shape-determining protein MreC beta-barrel core" evidence="7">
    <location>
        <begin position="138"/>
        <end position="246"/>
    </location>
</feature>
<reference evidence="9" key="1">
    <citation type="journal article" date="2019" name="Int. J. Syst. Evol. Microbiol.">
        <title>The Global Catalogue of Microorganisms (GCM) 10K type strain sequencing project: providing services to taxonomists for standard genome sequencing and annotation.</title>
        <authorList>
            <consortium name="The Broad Institute Genomics Platform"/>
            <consortium name="The Broad Institute Genome Sequencing Center for Infectious Disease"/>
            <person name="Wu L."/>
            <person name="Ma J."/>
        </authorList>
    </citation>
    <scope>NUCLEOTIDE SEQUENCE [LARGE SCALE GENOMIC DNA]</scope>
    <source>
        <strain evidence="9">CGMCC 1.12766</strain>
    </source>
</reference>
<evidence type="ECO:0000256" key="2">
    <source>
        <dbReference type="ARBA" id="ARBA00013855"/>
    </source>
</evidence>
<evidence type="ECO:0000256" key="4">
    <source>
        <dbReference type="ARBA" id="ARBA00032089"/>
    </source>
</evidence>
<dbReference type="Gene3D" id="2.40.10.350">
    <property type="entry name" value="Rod shape-determining protein MreC, domain 2"/>
    <property type="match status" value="1"/>
</dbReference>
<evidence type="ECO:0000256" key="1">
    <source>
        <dbReference type="ARBA" id="ARBA00009369"/>
    </source>
</evidence>
<dbReference type="InterPro" id="IPR007221">
    <property type="entry name" value="MreC"/>
</dbReference>
<feature type="transmembrane region" description="Helical" evidence="6">
    <location>
        <begin position="20"/>
        <end position="35"/>
    </location>
</feature>
<evidence type="ECO:0000313" key="9">
    <source>
        <dbReference type="Proteomes" id="UP000648722"/>
    </source>
</evidence>
<dbReference type="InterPro" id="IPR042177">
    <property type="entry name" value="Cell/Rod_1"/>
</dbReference>
<proteinExistence type="inferred from homology"/>
<comment type="caution">
    <text evidence="8">The sequence shown here is derived from an EMBL/GenBank/DDBJ whole genome shotgun (WGS) entry which is preliminary data.</text>
</comment>
<accession>A0ABQ1XSJ2</accession>
<feature type="compositionally biased region" description="Acidic residues" evidence="5">
    <location>
        <begin position="322"/>
        <end position="332"/>
    </location>
</feature>
<keyword evidence="6" id="KW-0472">Membrane</keyword>